<protein>
    <submittedName>
        <fullName evidence="3">ECF sigma factor</fullName>
    </submittedName>
</protein>
<evidence type="ECO:0000259" key="2">
    <source>
        <dbReference type="Pfam" id="PF07638"/>
    </source>
</evidence>
<organism evidence="3 4">
    <name type="scientific">Posidoniimonas corsicana</name>
    <dbReference type="NCBI Taxonomy" id="1938618"/>
    <lineage>
        <taxon>Bacteria</taxon>
        <taxon>Pseudomonadati</taxon>
        <taxon>Planctomycetota</taxon>
        <taxon>Planctomycetia</taxon>
        <taxon>Pirellulales</taxon>
        <taxon>Lacipirellulaceae</taxon>
        <taxon>Posidoniimonas</taxon>
    </lineage>
</organism>
<dbReference type="Pfam" id="PF07638">
    <property type="entry name" value="Sigma70_ECF"/>
    <property type="match status" value="1"/>
</dbReference>
<feature type="domain" description="RNA polymerase sigma-70 ECF-like HTH" evidence="2">
    <location>
        <begin position="7"/>
        <end position="202"/>
    </location>
</feature>
<dbReference type="RefSeq" id="WP_146561581.1">
    <property type="nucleotide sequence ID" value="NZ_SIHJ01000001.1"/>
</dbReference>
<evidence type="ECO:0000313" key="3">
    <source>
        <dbReference type="EMBL" id="TWT35422.1"/>
    </source>
</evidence>
<sequence>MPGPSDRSITCMIADLKDGEDSVAQHALWQRYFARLVGLARQTLGASPRGAEDEEDVALSALKSFFDGVQQGEFPDLRDRDGLWPLLAKITARKAINQRKRQMAAKRGGGRVVAASEAGGAGRDGEPRQIDFVEDDLSPASIVALSEECNRLINLLPEPILQEIAKHKLAGYTTSEIATQLGVAPRTVERKTGLIRSHWKQEADAALASD</sequence>
<comment type="caution">
    <text evidence="3">The sequence shown here is derived from an EMBL/GenBank/DDBJ whole genome shotgun (WGS) entry which is preliminary data.</text>
</comment>
<evidence type="ECO:0000313" key="4">
    <source>
        <dbReference type="Proteomes" id="UP000316714"/>
    </source>
</evidence>
<gene>
    <name evidence="3" type="ORF">KOR34_03130</name>
</gene>
<accession>A0A5C5VCI5</accession>
<dbReference type="Proteomes" id="UP000316714">
    <property type="component" value="Unassembled WGS sequence"/>
</dbReference>
<feature type="region of interest" description="Disordered" evidence="1">
    <location>
        <begin position="107"/>
        <end position="128"/>
    </location>
</feature>
<dbReference type="OrthoDB" id="291381at2"/>
<dbReference type="InterPro" id="IPR053812">
    <property type="entry name" value="HTH_Sigma70_ECF-like"/>
</dbReference>
<keyword evidence="4" id="KW-1185">Reference proteome</keyword>
<evidence type="ECO:0000256" key="1">
    <source>
        <dbReference type="SAM" id="MobiDB-lite"/>
    </source>
</evidence>
<reference evidence="3 4" key="1">
    <citation type="submission" date="2019-02" db="EMBL/GenBank/DDBJ databases">
        <title>Deep-cultivation of Planctomycetes and their phenomic and genomic characterization uncovers novel biology.</title>
        <authorList>
            <person name="Wiegand S."/>
            <person name="Jogler M."/>
            <person name="Boedeker C."/>
            <person name="Pinto D."/>
            <person name="Vollmers J."/>
            <person name="Rivas-Marin E."/>
            <person name="Kohn T."/>
            <person name="Peeters S.H."/>
            <person name="Heuer A."/>
            <person name="Rast P."/>
            <person name="Oberbeckmann S."/>
            <person name="Bunk B."/>
            <person name="Jeske O."/>
            <person name="Meyerdierks A."/>
            <person name="Storesund J.E."/>
            <person name="Kallscheuer N."/>
            <person name="Luecker S."/>
            <person name="Lage O.M."/>
            <person name="Pohl T."/>
            <person name="Merkel B.J."/>
            <person name="Hornburger P."/>
            <person name="Mueller R.-W."/>
            <person name="Bruemmer F."/>
            <person name="Labrenz M."/>
            <person name="Spormann A.M."/>
            <person name="Op Den Camp H."/>
            <person name="Overmann J."/>
            <person name="Amann R."/>
            <person name="Jetten M.S.M."/>
            <person name="Mascher T."/>
            <person name="Medema M.H."/>
            <person name="Devos D.P."/>
            <person name="Kaster A.-K."/>
            <person name="Ovreas L."/>
            <person name="Rohde M."/>
            <person name="Galperin M.Y."/>
            <person name="Jogler C."/>
        </authorList>
    </citation>
    <scope>NUCLEOTIDE SEQUENCE [LARGE SCALE GENOMIC DNA]</scope>
    <source>
        <strain evidence="3 4">KOR34</strain>
    </source>
</reference>
<proteinExistence type="predicted"/>
<dbReference type="EMBL" id="SIHJ01000001">
    <property type="protein sequence ID" value="TWT35422.1"/>
    <property type="molecule type" value="Genomic_DNA"/>
</dbReference>
<name>A0A5C5VCI5_9BACT</name>
<dbReference type="AlphaFoldDB" id="A0A5C5VCI5"/>